<dbReference type="AlphaFoldDB" id="A0AAN6QQ06"/>
<keyword evidence="5" id="KW-1185">Reference proteome</keyword>
<dbReference type="InterPro" id="IPR036864">
    <property type="entry name" value="Zn2-C6_fun-type_DNA-bd_sf"/>
</dbReference>
<feature type="compositionally biased region" description="Polar residues" evidence="2">
    <location>
        <begin position="199"/>
        <end position="221"/>
    </location>
</feature>
<feature type="compositionally biased region" description="Polar residues" evidence="2">
    <location>
        <begin position="97"/>
        <end position="113"/>
    </location>
</feature>
<organism evidence="4 5">
    <name type="scientific">Friedmanniomyces endolithicus</name>
    <dbReference type="NCBI Taxonomy" id="329885"/>
    <lineage>
        <taxon>Eukaryota</taxon>
        <taxon>Fungi</taxon>
        <taxon>Dikarya</taxon>
        <taxon>Ascomycota</taxon>
        <taxon>Pezizomycotina</taxon>
        <taxon>Dothideomycetes</taxon>
        <taxon>Dothideomycetidae</taxon>
        <taxon>Mycosphaerellales</taxon>
        <taxon>Teratosphaeriaceae</taxon>
        <taxon>Friedmanniomyces</taxon>
    </lineage>
</organism>
<evidence type="ECO:0000259" key="3">
    <source>
        <dbReference type="PROSITE" id="PS50048"/>
    </source>
</evidence>
<evidence type="ECO:0000313" key="5">
    <source>
        <dbReference type="Proteomes" id="UP001175353"/>
    </source>
</evidence>
<feature type="region of interest" description="Disordered" evidence="2">
    <location>
        <begin position="170"/>
        <end position="257"/>
    </location>
</feature>
<evidence type="ECO:0000256" key="1">
    <source>
        <dbReference type="ARBA" id="ARBA00023242"/>
    </source>
</evidence>
<sequence>MLPAGTPASGHADQTFHFINNEPNHKQNLSGRVSAACVNCRRKKIRCTGEADCRQCREKGLICEGPPSRRRPKREIESTGPWAQVEGPTRSVSSSSTGNNVTDPASGATSFIIDTSHASRRRESQVSLDPSTPASPRGLLETEVTGPGRSIRPLPARRTLQHILPAWERREQGLSPSPAALQERPPSVSTQRFAHGSAPTMSSPTTNSASQWSPGSQSPPLSTAKAARTVSRPTAQEQAPLSAAPPSSYSMEYASQQDSDISWSNNRHLHRSPDRLIHDAEELEDQATSLRQLALRRRSLDFSARTSQQHMPRHQPASQQQTSQRPPSQQEQMMHFALPSNSHESPFSAYPSQPSYASYNFDLSTMYRADGTLDPRLNPNPTDYGLWDVNTPQEHPQPQPSQGLPWQIGTGHSIQATHAQQTYHNHRQLSQDYLMQAPHLPAPPPPPTTADDSALVTTTQGSVSSGSSTDGTGMARMQRAFYAQLAESEDRRGIGTQGRDPRDSGTKFPKR</sequence>
<gene>
    <name evidence="4" type="ORF">LTR91_012953</name>
</gene>
<keyword evidence="1" id="KW-0539">Nucleus</keyword>
<dbReference type="PROSITE" id="PS50048">
    <property type="entry name" value="ZN2_CY6_FUNGAL_2"/>
    <property type="match status" value="1"/>
</dbReference>
<feature type="compositionally biased region" description="Low complexity" evidence="2">
    <location>
        <begin position="239"/>
        <end position="248"/>
    </location>
</feature>
<feature type="region of interest" description="Disordered" evidence="2">
    <location>
        <begin position="436"/>
        <end position="511"/>
    </location>
</feature>
<dbReference type="Pfam" id="PF00172">
    <property type="entry name" value="Zn_clus"/>
    <property type="match status" value="1"/>
</dbReference>
<feature type="compositionally biased region" description="Polar residues" evidence="2">
    <location>
        <begin position="125"/>
        <end position="134"/>
    </location>
</feature>
<dbReference type="CDD" id="cd00067">
    <property type="entry name" value="GAL4"/>
    <property type="match status" value="1"/>
</dbReference>
<feature type="region of interest" description="Disordered" evidence="2">
    <location>
        <begin position="303"/>
        <end position="332"/>
    </location>
</feature>
<dbReference type="SUPFAM" id="SSF57701">
    <property type="entry name" value="Zn2/Cys6 DNA-binding domain"/>
    <property type="match status" value="1"/>
</dbReference>
<feature type="domain" description="Zn(2)-C6 fungal-type" evidence="3">
    <location>
        <begin position="36"/>
        <end position="63"/>
    </location>
</feature>
<dbReference type="InterPro" id="IPR001138">
    <property type="entry name" value="Zn2Cys6_DnaBD"/>
</dbReference>
<feature type="region of interest" description="Disordered" evidence="2">
    <location>
        <begin position="61"/>
        <end position="156"/>
    </location>
</feature>
<comment type="caution">
    <text evidence="4">The sequence shown here is derived from an EMBL/GenBank/DDBJ whole genome shotgun (WGS) entry which is preliminary data.</text>
</comment>
<name>A0AAN6QQ06_9PEZI</name>
<accession>A0AAN6QQ06</accession>
<reference evidence="4" key="1">
    <citation type="submission" date="2023-06" db="EMBL/GenBank/DDBJ databases">
        <title>Black Yeasts Isolated from many extreme environments.</title>
        <authorList>
            <person name="Coleine C."/>
            <person name="Stajich J.E."/>
            <person name="Selbmann L."/>
        </authorList>
    </citation>
    <scope>NUCLEOTIDE SEQUENCE</scope>
    <source>
        <strain evidence="4">CCFEE 5200</strain>
    </source>
</reference>
<protein>
    <recommendedName>
        <fullName evidence="3">Zn(2)-C6 fungal-type domain-containing protein</fullName>
    </recommendedName>
</protein>
<evidence type="ECO:0000313" key="4">
    <source>
        <dbReference type="EMBL" id="KAK0978379.1"/>
    </source>
</evidence>
<feature type="compositionally biased region" description="Low complexity" evidence="2">
    <location>
        <begin position="449"/>
        <end position="473"/>
    </location>
</feature>
<dbReference type="Proteomes" id="UP001175353">
    <property type="component" value="Unassembled WGS sequence"/>
</dbReference>
<dbReference type="PROSITE" id="PS00463">
    <property type="entry name" value="ZN2_CY6_FUNGAL_1"/>
    <property type="match status" value="1"/>
</dbReference>
<dbReference type="GO" id="GO:0000981">
    <property type="term" value="F:DNA-binding transcription factor activity, RNA polymerase II-specific"/>
    <property type="evidence" value="ECO:0007669"/>
    <property type="project" value="InterPro"/>
</dbReference>
<dbReference type="EMBL" id="JAUJLE010000128">
    <property type="protein sequence ID" value="KAK0978379.1"/>
    <property type="molecule type" value="Genomic_DNA"/>
</dbReference>
<dbReference type="GO" id="GO:0008270">
    <property type="term" value="F:zinc ion binding"/>
    <property type="evidence" value="ECO:0007669"/>
    <property type="project" value="InterPro"/>
</dbReference>
<feature type="compositionally biased region" description="Low complexity" evidence="2">
    <location>
        <begin position="315"/>
        <end position="332"/>
    </location>
</feature>
<feature type="compositionally biased region" description="Basic and acidic residues" evidence="2">
    <location>
        <begin position="488"/>
        <end position="505"/>
    </location>
</feature>
<dbReference type="Gene3D" id="4.10.240.10">
    <property type="entry name" value="Zn(2)-C6 fungal-type DNA-binding domain"/>
    <property type="match status" value="1"/>
</dbReference>
<evidence type="ECO:0000256" key="2">
    <source>
        <dbReference type="SAM" id="MobiDB-lite"/>
    </source>
</evidence>
<proteinExistence type="predicted"/>
<dbReference type="SMART" id="SM00066">
    <property type="entry name" value="GAL4"/>
    <property type="match status" value="1"/>
</dbReference>